<keyword evidence="5 6" id="KW-0067">ATP-binding</keyword>
<keyword evidence="8" id="KW-1133">Transmembrane helix</keyword>
<dbReference type="PANTHER" id="PTHR44329:SF214">
    <property type="entry name" value="PROTEIN KINASE DOMAIN-CONTAINING PROTEIN"/>
    <property type="match status" value="1"/>
</dbReference>
<dbReference type="GO" id="GO:0005524">
    <property type="term" value="F:ATP binding"/>
    <property type="evidence" value="ECO:0007669"/>
    <property type="project" value="UniProtKB-UniRule"/>
</dbReference>
<dbReference type="SUPFAM" id="SSF56112">
    <property type="entry name" value="Protein kinase-like (PK-like)"/>
    <property type="match status" value="1"/>
</dbReference>
<feature type="domain" description="Protein kinase" evidence="10">
    <location>
        <begin position="386"/>
        <end position="763"/>
    </location>
</feature>
<dbReference type="InterPro" id="IPR001245">
    <property type="entry name" value="Ser-Thr/Tyr_kinase_cat_dom"/>
</dbReference>
<gene>
    <name evidence="11" type="ORF">CVIRNUC_006141</name>
</gene>
<dbReference type="Gene3D" id="3.30.200.20">
    <property type="entry name" value="Phosphorylase Kinase, domain 1"/>
    <property type="match status" value="1"/>
</dbReference>
<keyword evidence="8" id="KW-0812">Transmembrane</keyword>
<feature type="compositionally biased region" description="Low complexity" evidence="7">
    <location>
        <begin position="543"/>
        <end position="558"/>
    </location>
</feature>
<dbReference type="AlphaFoldDB" id="A0AAV1I870"/>
<evidence type="ECO:0000256" key="8">
    <source>
        <dbReference type="SAM" id="Phobius"/>
    </source>
</evidence>
<evidence type="ECO:0000313" key="12">
    <source>
        <dbReference type="Proteomes" id="UP001314263"/>
    </source>
</evidence>
<evidence type="ECO:0000256" key="5">
    <source>
        <dbReference type="ARBA" id="ARBA00022840"/>
    </source>
</evidence>
<dbReference type="PANTHER" id="PTHR44329">
    <property type="entry name" value="SERINE/THREONINE-PROTEIN KINASE TNNI3K-RELATED"/>
    <property type="match status" value="1"/>
</dbReference>
<reference evidence="11 12" key="1">
    <citation type="submission" date="2023-10" db="EMBL/GenBank/DDBJ databases">
        <authorList>
            <person name="Maclean D."/>
            <person name="Macfadyen A."/>
        </authorList>
    </citation>
    <scope>NUCLEOTIDE SEQUENCE [LARGE SCALE GENOMIC DNA]</scope>
</reference>
<proteinExistence type="predicted"/>
<dbReference type="InterPro" id="IPR008271">
    <property type="entry name" value="Ser/Thr_kinase_AS"/>
</dbReference>
<dbReference type="GO" id="GO:0004674">
    <property type="term" value="F:protein serine/threonine kinase activity"/>
    <property type="evidence" value="ECO:0007669"/>
    <property type="project" value="UniProtKB-KW"/>
</dbReference>
<evidence type="ECO:0000256" key="2">
    <source>
        <dbReference type="ARBA" id="ARBA00022679"/>
    </source>
</evidence>
<accession>A0AAV1I870</accession>
<dbReference type="Pfam" id="PF07714">
    <property type="entry name" value="PK_Tyr_Ser-Thr"/>
    <property type="match status" value="1"/>
</dbReference>
<dbReference type="PROSITE" id="PS50011">
    <property type="entry name" value="PROTEIN_KINASE_DOM"/>
    <property type="match status" value="1"/>
</dbReference>
<feature type="chain" id="PRO_5043337192" description="Protein kinase domain-containing protein" evidence="9">
    <location>
        <begin position="27"/>
        <end position="779"/>
    </location>
</feature>
<protein>
    <recommendedName>
        <fullName evidence="10">Protein kinase domain-containing protein</fullName>
    </recommendedName>
</protein>
<dbReference type="Gene3D" id="1.10.510.10">
    <property type="entry name" value="Transferase(Phosphotransferase) domain 1"/>
    <property type="match status" value="1"/>
</dbReference>
<keyword evidence="12" id="KW-1185">Reference proteome</keyword>
<keyword evidence="3 6" id="KW-0547">Nucleotide-binding</keyword>
<evidence type="ECO:0000256" key="6">
    <source>
        <dbReference type="PROSITE-ProRule" id="PRU10141"/>
    </source>
</evidence>
<keyword evidence="4" id="KW-0418">Kinase</keyword>
<dbReference type="InterPro" id="IPR051681">
    <property type="entry name" value="Ser/Thr_Kinases-Pseudokinases"/>
</dbReference>
<evidence type="ECO:0000259" key="10">
    <source>
        <dbReference type="PROSITE" id="PS50011"/>
    </source>
</evidence>
<feature type="region of interest" description="Disordered" evidence="7">
    <location>
        <begin position="419"/>
        <end position="440"/>
    </location>
</feature>
<evidence type="ECO:0000256" key="1">
    <source>
        <dbReference type="ARBA" id="ARBA00022527"/>
    </source>
</evidence>
<dbReference type="SMART" id="SM00220">
    <property type="entry name" value="S_TKc"/>
    <property type="match status" value="1"/>
</dbReference>
<comment type="caution">
    <text evidence="11">The sequence shown here is derived from an EMBL/GenBank/DDBJ whole genome shotgun (WGS) entry which is preliminary data.</text>
</comment>
<dbReference type="PRINTS" id="PR00109">
    <property type="entry name" value="TYRKINASE"/>
</dbReference>
<evidence type="ECO:0000256" key="7">
    <source>
        <dbReference type="SAM" id="MobiDB-lite"/>
    </source>
</evidence>
<feature type="signal peptide" evidence="9">
    <location>
        <begin position="1"/>
        <end position="26"/>
    </location>
</feature>
<organism evidence="11 12">
    <name type="scientific">Coccomyxa viridis</name>
    <dbReference type="NCBI Taxonomy" id="1274662"/>
    <lineage>
        <taxon>Eukaryota</taxon>
        <taxon>Viridiplantae</taxon>
        <taxon>Chlorophyta</taxon>
        <taxon>core chlorophytes</taxon>
        <taxon>Trebouxiophyceae</taxon>
        <taxon>Trebouxiophyceae incertae sedis</taxon>
        <taxon>Coccomyxaceae</taxon>
        <taxon>Coccomyxa</taxon>
    </lineage>
</organism>
<dbReference type="EMBL" id="CAUYUE010000007">
    <property type="protein sequence ID" value="CAK0782946.1"/>
    <property type="molecule type" value="Genomic_DNA"/>
</dbReference>
<feature type="transmembrane region" description="Helical" evidence="8">
    <location>
        <begin position="295"/>
        <end position="320"/>
    </location>
</feature>
<dbReference type="Proteomes" id="UP001314263">
    <property type="component" value="Unassembled WGS sequence"/>
</dbReference>
<dbReference type="InterPro" id="IPR017441">
    <property type="entry name" value="Protein_kinase_ATP_BS"/>
</dbReference>
<evidence type="ECO:0000256" key="9">
    <source>
        <dbReference type="SAM" id="SignalP"/>
    </source>
</evidence>
<keyword evidence="9" id="KW-0732">Signal</keyword>
<dbReference type="PROSITE" id="PS00107">
    <property type="entry name" value="PROTEIN_KINASE_ATP"/>
    <property type="match status" value="1"/>
</dbReference>
<keyword evidence="8" id="KW-0472">Membrane</keyword>
<dbReference type="PROSITE" id="PS00108">
    <property type="entry name" value="PROTEIN_KINASE_ST"/>
    <property type="match status" value="1"/>
</dbReference>
<sequence length="779" mass="84660">MAYGPGRPYIRGIHRLLSSLTAAVLCVHLHVHCQPESTVIVHDSSELASALRNASISSQTSPGTTTIQLTLYSWEADQNADFFVVDRKDFPANETTDIMPGQTIILASVPEGPKTLDFAGVTRLLNIMGNGTLEVTGLNIRGMASRHLLGAAVIPNLRAVGFAFWPTVIAQPNAKCIWSSMSTFFLDDDCSSWAARGPSSGIGPLLKAGAQLQNSVSLLLDHGGGTVDLRLVDTQDQQRGTMQLTYNESRAICIQDPNAMGTPSGQDPFRSSFRAAAALAQAPAQAPQPTRPVRWWIPLMAAVGAALLAGLVACAIFTVWRRRRQQSKREHGPGQVSKLVSLHQGFQGSTGSPGSLSEKADLETAAPVLTEQWRRRWMGAKEDEQIEIGPMIGRGGYGKVFKARWKSTMVAVKVVEHSHIPKSTTNSPNPGADREDPASTEARVAREMLLSTSISHPNVVQTYKICTIRVGSVLDSGFPATGSAEQSRGSAMEQQSGAAKEPREGGKLRSVQSEESALPKRRGLLHSPRSRLSDIPSDDRKQSTSAEPESARSAAASISSREQGSLLETWIVMEYADRGNLADALRSGRFPSHDFIAVYRCLLDIAAGVDYLHTADMIHGDLKSANVLLKSTGTDARGFTCKLADFGLTRVLDVDKKTHVSTQTYGTVAYMPPELLSASRLTKSADIYSFGMLMWEIVMGTMPWERMTVGQIFFAVVQQNTRPAVPETFPAGYKDLMEECWAKEAKERPGIHVVLKRLQHLYKDHRSRHAAKAMSAPPA</sequence>
<feature type="binding site" evidence="6">
    <location>
        <position position="413"/>
    </location>
    <ligand>
        <name>ATP</name>
        <dbReference type="ChEBI" id="CHEBI:30616"/>
    </ligand>
</feature>
<dbReference type="InterPro" id="IPR000719">
    <property type="entry name" value="Prot_kinase_dom"/>
</dbReference>
<dbReference type="InterPro" id="IPR011009">
    <property type="entry name" value="Kinase-like_dom_sf"/>
</dbReference>
<name>A0AAV1I870_9CHLO</name>
<keyword evidence="2" id="KW-0808">Transferase</keyword>
<feature type="region of interest" description="Disordered" evidence="7">
    <location>
        <begin position="480"/>
        <end position="558"/>
    </location>
</feature>
<evidence type="ECO:0000256" key="3">
    <source>
        <dbReference type="ARBA" id="ARBA00022741"/>
    </source>
</evidence>
<feature type="compositionally biased region" description="Polar residues" evidence="7">
    <location>
        <begin position="483"/>
        <end position="497"/>
    </location>
</feature>
<evidence type="ECO:0000256" key="4">
    <source>
        <dbReference type="ARBA" id="ARBA00022777"/>
    </source>
</evidence>
<keyword evidence="1" id="KW-0723">Serine/threonine-protein kinase</keyword>
<evidence type="ECO:0000313" key="11">
    <source>
        <dbReference type="EMBL" id="CAK0782946.1"/>
    </source>
</evidence>